<accession>A0ABD2D230</accession>
<dbReference type="Proteomes" id="UP001607303">
    <property type="component" value="Unassembled WGS sequence"/>
</dbReference>
<organism evidence="2 3">
    <name type="scientific">Vespula maculifrons</name>
    <name type="common">Eastern yellow jacket</name>
    <name type="synonym">Wasp</name>
    <dbReference type="NCBI Taxonomy" id="7453"/>
    <lineage>
        <taxon>Eukaryota</taxon>
        <taxon>Metazoa</taxon>
        <taxon>Ecdysozoa</taxon>
        <taxon>Arthropoda</taxon>
        <taxon>Hexapoda</taxon>
        <taxon>Insecta</taxon>
        <taxon>Pterygota</taxon>
        <taxon>Neoptera</taxon>
        <taxon>Endopterygota</taxon>
        <taxon>Hymenoptera</taxon>
        <taxon>Apocrita</taxon>
        <taxon>Aculeata</taxon>
        <taxon>Vespoidea</taxon>
        <taxon>Vespidae</taxon>
        <taxon>Vespinae</taxon>
        <taxon>Vespula</taxon>
    </lineage>
</organism>
<proteinExistence type="predicted"/>
<keyword evidence="3" id="KW-1185">Reference proteome</keyword>
<feature type="region of interest" description="Disordered" evidence="1">
    <location>
        <begin position="1"/>
        <end position="30"/>
    </location>
</feature>
<dbReference type="AlphaFoldDB" id="A0ABD2D230"/>
<dbReference type="EMBL" id="JAYRBN010000008">
    <property type="protein sequence ID" value="KAL2750989.1"/>
    <property type="molecule type" value="Genomic_DNA"/>
</dbReference>
<comment type="caution">
    <text evidence="2">The sequence shown here is derived from an EMBL/GenBank/DDBJ whole genome shotgun (WGS) entry which is preliminary data.</text>
</comment>
<name>A0ABD2D230_VESMC</name>
<protein>
    <submittedName>
        <fullName evidence="2">Uncharacterized protein</fullName>
    </submittedName>
</protein>
<evidence type="ECO:0000313" key="3">
    <source>
        <dbReference type="Proteomes" id="UP001607303"/>
    </source>
</evidence>
<evidence type="ECO:0000313" key="2">
    <source>
        <dbReference type="EMBL" id="KAL2750989.1"/>
    </source>
</evidence>
<evidence type="ECO:0000256" key="1">
    <source>
        <dbReference type="SAM" id="MobiDB-lite"/>
    </source>
</evidence>
<reference evidence="2 3" key="1">
    <citation type="journal article" date="2024" name="Ann. Entomol. Soc. Am.">
        <title>Genomic analyses of the southern and eastern yellowjacket wasps (Hymenoptera: Vespidae) reveal evolutionary signatures of social life.</title>
        <authorList>
            <person name="Catto M.A."/>
            <person name="Caine P.B."/>
            <person name="Orr S.E."/>
            <person name="Hunt B.G."/>
            <person name="Goodisman M.A.D."/>
        </authorList>
    </citation>
    <scope>NUCLEOTIDE SEQUENCE [LARGE SCALE GENOMIC DNA]</scope>
    <source>
        <strain evidence="2">232</strain>
        <tissue evidence="2">Head and thorax</tissue>
    </source>
</reference>
<gene>
    <name evidence="2" type="ORF">V1477_001092</name>
</gene>
<sequence length="122" mass="14046">MNYRGNQLRSLEPIYRNENEDNDGENNNESIDFNGNTNYETINLEGLNVIYTSNYDDDNNNNNNNSVEIVPLESDYQNNNLEEDGSTINENRMHAITLLHNMLRRLHASYPNGLQCTCDSVL</sequence>